<gene>
    <name evidence="10" type="primary">106664586</name>
</gene>
<reference evidence="10" key="1">
    <citation type="submission" date="2022-01" db="UniProtKB">
        <authorList>
            <consortium name="EnsemblMetazoa"/>
        </authorList>
    </citation>
    <scope>IDENTIFICATION</scope>
</reference>
<dbReference type="InterPro" id="IPR039733">
    <property type="entry name" value="NTAQ1"/>
</dbReference>
<dbReference type="PANTHER" id="PTHR13035">
    <property type="entry name" value="PROTEIN N-TERMINAL GLUTAMINE AMIDOHYDROLASE"/>
    <property type="match status" value="1"/>
</dbReference>
<sequence>MVENQTTDLAEDLPTKEECEYTSCYCEENIWKLCERLRDTGSNIFCDTYAVFVTNAARKTLVWCQMKGNAKDNLAIWDYHVFLVAKCSEKFVVFDFDTTLDIPCLFTEYFQKAVRLEDNFLPDFKRVFRVIPASVYLTSFASDRSHMKDKNGQFMSPPPLYPPIFCGDCKNNFQDFLSVDPNVGVGEIIDVEGFWKKFTS</sequence>
<dbReference type="InterPro" id="IPR023128">
    <property type="entry name" value="Prot_N_Gln_amidohydro_ab_roll"/>
</dbReference>
<accession>A0A8I6RGQ5</accession>
<dbReference type="InterPro" id="IPR037132">
    <property type="entry name" value="N_Gln_amidohydro_ab_roll_sf"/>
</dbReference>
<organism evidence="10 11">
    <name type="scientific">Cimex lectularius</name>
    <name type="common">Bed bug</name>
    <name type="synonym">Acanthia lectularia</name>
    <dbReference type="NCBI Taxonomy" id="79782"/>
    <lineage>
        <taxon>Eukaryota</taxon>
        <taxon>Metazoa</taxon>
        <taxon>Ecdysozoa</taxon>
        <taxon>Arthropoda</taxon>
        <taxon>Hexapoda</taxon>
        <taxon>Insecta</taxon>
        <taxon>Pterygota</taxon>
        <taxon>Neoptera</taxon>
        <taxon>Paraneoptera</taxon>
        <taxon>Hemiptera</taxon>
        <taxon>Heteroptera</taxon>
        <taxon>Panheteroptera</taxon>
        <taxon>Cimicomorpha</taxon>
        <taxon>Cimicidae</taxon>
        <taxon>Cimex</taxon>
    </lineage>
</organism>
<dbReference type="OrthoDB" id="191192at2759"/>
<evidence type="ECO:0000256" key="5">
    <source>
        <dbReference type="ARBA" id="ARBA00021247"/>
    </source>
</evidence>
<dbReference type="GO" id="GO:0005634">
    <property type="term" value="C:nucleus"/>
    <property type="evidence" value="ECO:0007669"/>
    <property type="project" value="TreeGrafter"/>
</dbReference>
<evidence type="ECO:0000256" key="7">
    <source>
        <dbReference type="ARBA" id="ARBA00048768"/>
    </source>
</evidence>
<evidence type="ECO:0000256" key="6">
    <source>
        <dbReference type="ARBA" id="ARBA00022801"/>
    </source>
</evidence>
<dbReference type="Pfam" id="PF09764">
    <property type="entry name" value="Nt_Gln_amidase"/>
    <property type="match status" value="1"/>
</dbReference>
<comment type="similarity">
    <text evidence="2 8">Belongs to the NTAQ1 family.</text>
</comment>
<comment type="function">
    <text evidence="1 8">Mediates the side-chain deamidation of N-terminal glutamine residues to glutamate, an important step in N-end rule pathway of protein degradation. Conversion of the resulting N-terminal glutamine to glutamate renders the protein susceptible to arginylation, polyubiquitination and degradation as specified by the N-end rule. Does not act on substrates with internal or C-terminal glutamine and does not act on non-glutamine residues in any position.</text>
</comment>
<dbReference type="GO" id="GO:0070773">
    <property type="term" value="F:protein-N-terminal glutamine amidohydrolase activity"/>
    <property type="evidence" value="ECO:0007669"/>
    <property type="project" value="UniProtKB-UniRule"/>
</dbReference>
<comment type="catalytic activity">
    <reaction evidence="7 8">
        <text>N-terminal L-glutaminyl-[protein] + H2O = N-terminal L-glutamyl-[protein] + NH4(+)</text>
        <dbReference type="Rhea" id="RHEA:50680"/>
        <dbReference type="Rhea" id="RHEA-COMP:12668"/>
        <dbReference type="Rhea" id="RHEA-COMP:12777"/>
        <dbReference type="ChEBI" id="CHEBI:15377"/>
        <dbReference type="ChEBI" id="CHEBI:28938"/>
        <dbReference type="ChEBI" id="CHEBI:64721"/>
        <dbReference type="ChEBI" id="CHEBI:64722"/>
        <dbReference type="EC" id="3.5.1.122"/>
    </reaction>
</comment>
<comment type="subunit">
    <text evidence="3 8">Monomer.</text>
</comment>
<dbReference type="OMA" id="GWGTVYS"/>
<evidence type="ECO:0000256" key="1">
    <source>
        <dbReference type="ARBA" id="ARBA00003923"/>
    </source>
</evidence>
<keyword evidence="6 8" id="KW-0378">Hydrolase</keyword>
<keyword evidence="11" id="KW-1185">Reference proteome</keyword>
<dbReference type="KEGG" id="clec:106664586"/>
<dbReference type="GO" id="GO:0005829">
    <property type="term" value="C:cytosol"/>
    <property type="evidence" value="ECO:0007669"/>
    <property type="project" value="TreeGrafter"/>
</dbReference>
<dbReference type="Proteomes" id="UP000494040">
    <property type="component" value="Unassembled WGS sequence"/>
</dbReference>
<dbReference type="PANTHER" id="PTHR13035:SF0">
    <property type="entry name" value="PROTEIN N-TERMINAL GLUTAMINE AMIDOHYDROLASE"/>
    <property type="match status" value="1"/>
</dbReference>
<evidence type="ECO:0000256" key="8">
    <source>
        <dbReference type="RuleBase" id="RU367082"/>
    </source>
</evidence>
<dbReference type="Gene3D" id="3.10.620.10">
    <property type="entry name" value="Protein N-terminal glutamine amidohydrolase, alpha beta roll"/>
    <property type="match status" value="1"/>
</dbReference>
<dbReference type="EC" id="3.5.1.122" evidence="4 8"/>
<evidence type="ECO:0000313" key="10">
    <source>
        <dbReference type="EnsemblMetazoa" id="XP_014245942.1"/>
    </source>
</evidence>
<dbReference type="GO" id="GO:0008418">
    <property type="term" value="F:protein-N-terminal asparagine amidohydrolase activity"/>
    <property type="evidence" value="ECO:0007669"/>
    <property type="project" value="UniProtKB-UniRule"/>
</dbReference>
<name>A0A8I6RGQ5_CIMLE</name>
<protein>
    <recommendedName>
        <fullName evidence="5 8">Protein N-terminal glutamine amidohydrolase</fullName>
        <ecNumber evidence="4 8">3.5.1.122</ecNumber>
    </recommendedName>
    <alternativeName>
        <fullName evidence="8">Protein NH2-terminal glutamine deamidase</fullName>
    </alternativeName>
</protein>
<feature type="domain" description="Protein N-terminal glutamine amidohydrolase alpha beta roll" evidence="9">
    <location>
        <begin position="21"/>
        <end position="197"/>
    </location>
</feature>
<evidence type="ECO:0000313" key="11">
    <source>
        <dbReference type="Proteomes" id="UP000494040"/>
    </source>
</evidence>
<proteinExistence type="inferred from homology"/>
<evidence type="ECO:0000256" key="4">
    <source>
        <dbReference type="ARBA" id="ARBA00012718"/>
    </source>
</evidence>
<evidence type="ECO:0000259" key="9">
    <source>
        <dbReference type="Pfam" id="PF09764"/>
    </source>
</evidence>
<evidence type="ECO:0000256" key="3">
    <source>
        <dbReference type="ARBA" id="ARBA00011245"/>
    </source>
</evidence>
<evidence type="ECO:0000256" key="2">
    <source>
        <dbReference type="ARBA" id="ARBA00008985"/>
    </source>
</evidence>
<dbReference type="AlphaFoldDB" id="A0A8I6RGQ5"/>
<dbReference type="EnsemblMetazoa" id="XM_014390456.1">
    <property type="protein sequence ID" value="XP_014245942.1"/>
    <property type="gene ID" value="LOC106664586"/>
</dbReference>